<evidence type="ECO:0000313" key="3">
    <source>
        <dbReference type="Proteomes" id="UP001174909"/>
    </source>
</evidence>
<reference evidence="2" key="1">
    <citation type="submission" date="2023-03" db="EMBL/GenBank/DDBJ databases">
        <authorList>
            <person name="Steffen K."/>
            <person name="Cardenas P."/>
        </authorList>
    </citation>
    <scope>NUCLEOTIDE SEQUENCE</scope>
</reference>
<accession>A0AA35X5U7</accession>
<name>A0AA35X5U7_GEOBA</name>
<dbReference type="GO" id="GO:0003844">
    <property type="term" value="F:1,4-alpha-glucan branching enzyme activity"/>
    <property type="evidence" value="ECO:0007669"/>
    <property type="project" value="TreeGrafter"/>
</dbReference>
<dbReference type="GO" id="GO:0043169">
    <property type="term" value="F:cation binding"/>
    <property type="evidence" value="ECO:0007669"/>
    <property type="project" value="InterPro"/>
</dbReference>
<gene>
    <name evidence="2" type="ORF">GBAR_LOCUS22646</name>
</gene>
<sequence length="110" mass="12579">MQSLEQRFQFLGSGREFVTRKHDGDKLISFERGGLVWVLNFHPSQSFVDYRIAVERAGRYKIALDTDAKEFDGHSRVDGRSEYVAMEIPWDGRDYGCFGAGIDSCYILCS</sequence>
<dbReference type="EMBL" id="CASHTH010003125">
    <property type="protein sequence ID" value="CAI8040721.1"/>
    <property type="molecule type" value="Genomic_DNA"/>
</dbReference>
<dbReference type="GO" id="GO:0005975">
    <property type="term" value="P:carbohydrate metabolic process"/>
    <property type="evidence" value="ECO:0007669"/>
    <property type="project" value="InterPro"/>
</dbReference>
<dbReference type="Proteomes" id="UP001174909">
    <property type="component" value="Unassembled WGS sequence"/>
</dbReference>
<dbReference type="PANTHER" id="PTHR43651">
    <property type="entry name" value="1,4-ALPHA-GLUCAN-BRANCHING ENZYME"/>
    <property type="match status" value="1"/>
</dbReference>
<keyword evidence="3" id="KW-1185">Reference proteome</keyword>
<dbReference type="Pfam" id="PF02806">
    <property type="entry name" value="Alpha-amylase_C"/>
    <property type="match status" value="1"/>
</dbReference>
<dbReference type="InterPro" id="IPR013780">
    <property type="entry name" value="Glyco_hydro_b"/>
</dbReference>
<dbReference type="GO" id="GO:0005737">
    <property type="term" value="C:cytoplasm"/>
    <property type="evidence" value="ECO:0007669"/>
    <property type="project" value="TreeGrafter"/>
</dbReference>
<protein>
    <submittedName>
        <fullName evidence="2">1,4-alpha-glucan-branching enzyme</fullName>
    </submittedName>
</protein>
<feature type="domain" description="Alpha-amylase/branching enzyme C-terminal all beta" evidence="1">
    <location>
        <begin position="18"/>
        <end position="88"/>
    </location>
</feature>
<dbReference type="PANTHER" id="PTHR43651:SF3">
    <property type="entry name" value="1,4-ALPHA-GLUCAN-BRANCHING ENZYME"/>
    <property type="match status" value="1"/>
</dbReference>
<evidence type="ECO:0000313" key="2">
    <source>
        <dbReference type="EMBL" id="CAI8040721.1"/>
    </source>
</evidence>
<organism evidence="2 3">
    <name type="scientific">Geodia barretti</name>
    <name type="common">Barrett's horny sponge</name>
    <dbReference type="NCBI Taxonomy" id="519541"/>
    <lineage>
        <taxon>Eukaryota</taxon>
        <taxon>Metazoa</taxon>
        <taxon>Porifera</taxon>
        <taxon>Demospongiae</taxon>
        <taxon>Heteroscleromorpha</taxon>
        <taxon>Tetractinellida</taxon>
        <taxon>Astrophorina</taxon>
        <taxon>Geodiidae</taxon>
        <taxon>Geodia</taxon>
    </lineage>
</organism>
<comment type="caution">
    <text evidence="2">The sequence shown here is derived from an EMBL/GenBank/DDBJ whole genome shotgun (WGS) entry which is preliminary data.</text>
</comment>
<dbReference type="AlphaFoldDB" id="A0AA35X5U7"/>
<evidence type="ECO:0000259" key="1">
    <source>
        <dbReference type="Pfam" id="PF02806"/>
    </source>
</evidence>
<dbReference type="SUPFAM" id="SSF51011">
    <property type="entry name" value="Glycosyl hydrolase domain"/>
    <property type="match status" value="1"/>
</dbReference>
<dbReference type="Gene3D" id="2.60.40.1180">
    <property type="entry name" value="Golgi alpha-mannosidase II"/>
    <property type="match status" value="1"/>
</dbReference>
<proteinExistence type="predicted"/>
<dbReference type="InterPro" id="IPR006048">
    <property type="entry name" value="A-amylase/branching_C"/>
</dbReference>